<protein>
    <submittedName>
        <fullName evidence="1">Uncharacterized protein</fullName>
    </submittedName>
</protein>
<keyword evidence="2" id="KW-1185">Reference proteome</keyword>
<dbReference type="Proteomes" id="UP000215335">
    <property type="component" value="Unassembled WGS sequence"/>
</dbReference>
<evidence type="ECO:0000313" key="2">
    <source>
        <dbReference type="Proteomes" id="UP000215335"/>
    </source>
</evidence>
<evidence type="ECO:0000313" key="1">
    <source>
        <dbReference type="EMBL" id="OXU19089.1"/>
    </source>
</evidence>
<dbReference type="EMBL" id="NNAY01003624">
    <property type="protein sequence ID" value="OXU19089.1"/>
    <property type="molecule type" value="Genomic_DNA"/>
</dbReference>
<organism evidence="1 2">
    <name type="scientific">Trichomalopsis sarcophagae</name>
    <dbReference type="NCBI Taxonomy" id="543379"/>
    <lineage>
        <taxon>Eukaryota</taxon>
        <taxon>Metazoa</taxon>
        <taxon>Ecdysozoa</taxon>
        <taxon>Arthropoda</taxon>
        <taxon>Hexapoda</taxon>
        <taxon>Insecta</taxon>
        <taxon>Pterygota</taxon>
        <taxon>Neoptera</taxon>
        <taxon>Endopterygota</taxon>
        <taxon>Hymenoptera</taxon>
        <taxon>Apocrita</taxon>
        <taxon>Proctotrupomorpha</taxon>
        <taxon>Chalcidoidea</taxon>
        <taxon>Pteromalidae</taxon>
        <taxon>Pteromalinae</taxon>
        <taxon>Trichomalopsis</taxon>
    </lineage>
</organism>
<gene>
    <name evidence="1" type="ORF">TSAR_004430</name>
</gene>
<reference evidence="1 2" key="1">
    <citation type="journal article" date="2017" name="Curr. Biol.">
        <title>The Evolution of Venom by Co-option of Single-Copy Genes.</title>
        <authorList>
            <person name="Martinson E.O."/>
            <person name="Mrinalini"/>
            <person name="Kelkar Y.D."/>
            <person name="Chang C.H."/>
            <person name="Werren J.H."/>
        </authorList>
    </citation>
    <scope>NUCLEOTIDE SEQUENCE [LARGE SCALE GENOMIC DNA]</scope>
    <source>
        <strain evidence="1 2">Alberta</strain>
        <tissue evidence="1">Whole body</tissue>
    </source>
</reference>
<accession>A0A232EL56</accession>
<sequence length="40" mass="4575">MRSALSSEVSHRATLHQFENVQITGTLSTKSSYPRFEYNT</sequence>
<comment type="caution">
    <text evidence="1">The sequence shown here is derived from an EMBL/GenBank/DDBJ whole genome shotgun (WGS) entry which is preliminary data.</text>
</comment>
<name>A0A232EL56_9HYME</name>
<dbReference type="AlphaFoldDB" id="A0A232EL56"/>
<proteinExistence type="predicted"/>